<keyword evidence="1" id="KW-1133">Transmembrane helix</keyword>
<dbReference type="AlphaFoldDB" id="X1E8M0"/>
<reference evidence="2" key="1">
    <citation type="journal article" date="2014" name="Front. Microbiol.">
        <title>High frequency of phylogenetically diverse reductive dehalogenase-homologous genes in deep subseafloor sedimentary metagenomes.</title>
        <authorList>
            <person name="Kawai M."/>
            <person name="Futagami T."/>
            <person name="Toyoda A."/>
            <person name="Takaki Y."/>
            <person name="Nishi S."/>
            <person name="Hori S."/>
            <person name="Arai W."/>
            <person name="Tsubouchi T."/>
            <person name="Morono Y."/>
            <person name="Uchiyama I."/>
            <person name="Ito T."/>
            <person name="Fujiyama A."/>
            <person name="Inagaki F."/>
            <person name="Takami H."/>
        </authorList>
    </citation>
    <scope>NUCLEOTIDE SEQUENCE</scope>
    <source>
        <strain evidence="2">Expedition CK06-06</strain>
    </source>
</reference>
<dbReference type="PROSITE" id="PS51257">
    <property type="entry name" value="PROKAR_LIPOPROTEIN"/>
    <property type="match status" value="1"/>
</dbReference>
<feature type="transmembrane region" description="Helical" evidence="1">
    <location>
        <begin position="64"/>
        <end position="83"/>
    </location>
</feature>
<dbReference type="EMBL" id="BART01030372">
    <property type="protein sequence ID" value="GAH16730.1"/>
    <property type="molecule type" value="Genomic_DNA"/>
</dbReference>
<evidence type="ECO:0000256" key="1">
    <source>
        <dbReference type="SAM" id="Phobius"/>
    </source>
</evidence>
<protein>
    <submittedName>
        <fullName evidence="2">Uncharacterized protein</fullName>
    </submittedName>
</protein>
<sequence length="92" mass="9653">MIKKLLVFSCLFMFVVGLIGCTSPTTNNPLGFADPNQVQVWFNAGVESGQALQAVGVATGNPAMMGYGAALAILSAYLATIVIRKEKKDGES</sequence>
<proteinExistence type="predicted"/>
<keyword evidence="1" id="KW-0812">Transmembrane</keyword>
<gene>
    <name evidence="2" type="ORF">S01H4_53055</name>
</gene>
<accession>X1E8M0</accession>
<organism evidence="2">
    <name type="scientific">marine sediment metagenome</name>
    <dbReference type="NCBI Taxonomy" id="412755"/>
    <lineage>
        <taxon>unclassified sequences</taxon>
        <taxon>metagenomes</taxon>
        <taxon>ecological metagenomes</taxon>
    </lineage>
</organism>
<keyword evidence="1" id="KW-0472">Membrane</keyword>
<comment type="caution">
    <text evidence="2">The sequence shown here is derived from an EMBL/GenBank/DDBJ whole genome shotgun (WGS) entry which is preliminary data.</text>
</comment>
<name>X1E8M0_9ZZZZ</name>
<evidence type="ECO:0000313" key="2">
    <source>
        <dbReference type="EMBL" id="GAH16730.1"/>
    </source>
</evidence>